<dbReference type="Pfam" id="PF14332">
    <property type="entry name" value="DUF4388"/>
    <property type="match status" value="1"/>
</dbReference>
<evidence type="ECO:0000256" key="3">
    <source>
        <dbReference type="SAM" id="MobiDB-lite"/>
    </source>
</evidence>
<feature type="region of interest" description="Disordered" evidence="3">
    <location>
        <begin position="349"/>
        <end position="417"/>
    </location>
</feature>
<dbReference type="OrthoDB" id="5504293at2"/>
<dbReference type="CDD" id="cd17574">
    <property type="entry name" value="REC_OmpR"/>
    <property type="match status" value="1"/>
</dbReference>
<feature type="compositionally biased region" description="Low complexity" evidence="3">
    <location>
        <begin position="973"/>
        <end position="990"/>
    </location>
</feature>
<feature type="compositionally biased region" description="Low complexity" evidence="3">
    <location>
        <begin position="674"/>
        <end position="692"/>
    </location>
</feature>
<name>A0A2S9YLH6_9BACT</name>
<feature type="compositionally biased region" description="Low complexity" evidence="3">
    <location>
        <begin position="825"/>
        <end position="845"/>
    </location>
</feature>
<feature type="region of interest" description="Disordered" evidence="3">
    <location>
        <begin position="952"/>
        <end position="1025"/>
    </location>
</feature>
<dbReference type="Gene3D" id="1.25.40.10">
    <property type="entry name" value="Tetratricopeptide repeat domain"/>
    <property type="match status" value="1"/>
</dbReference>
<dbReference type="RefSeq" id="WP_106091306.1">
    <property type="nucleotide sequence ID" value="NZ_PVNL01000088.1"/>
</dbReference>
<dbReference type="InterPro" id="IPR011990">
    <property type="entry name" value="TPR-like_helical_dom_sf"/>
</dbReference>
<dbReference type="SMART" id="SM00448">
    <property type="entry name" value="REC"/>
    <property type="match status" value="1"/>
</dbReference>
<evidence type="ECO:0000256" key="2">
    <source>
        <dbReference type="PROSITE-ProRule" id="PRU00339"/>
    </source>
</evidence>
<dbReference type="InterPro" id="IPR019734">
    <property type="entry name" value="TPR_rpt"/>
</dbReference>
<dbReference type="InterPro" id="IPR001789">
    <property type="entry name" value="Sig_transdc_resp-reg_receiver"/>
</dbReference>
<feature type="compositionally biased region" description="Basic and acidic residues" evidence="3">
    <location>
        <begin position="488"/>
        <end position="505"/>
    </location>
</feature>
<dbReference type="SMART" id="SM00028">
    <property type="entry name" value="TPR"/>
    <property type="match status" value="2"/>
</dbReference>
<dbReference type="EMBL" id="PVNL01000088">
    <property type="protein sequence ID" value="PRQ05961.1"/>
    <property type="molecule type" value="Genomic_DNA"/>
</dbReference>
<dbReference type="PROSITE" id="PS50005">
    <property type="entry name" value="TPR"/>
    <property type="match status" value="1"/>
</dbReference>
<gene>
    <name evidence="5" type="primary">afsQ1_3</name>
    <name evidence="5" type="ORF">ENSA7_43770</name>
</gene>
<dbReference type="PANTHER" id="PTHR36304:SF4">
    <property type="entry name" value="DUF4388 DOMAIN-CONTAINING PROTEIN"/>
    <property type="match status" value="1"/>
</dbReference>
<feature type="compositionally biased region" description="Basic and acidic residues" evidence="3">
    <location>
        <begin position="557"/>
        <end position="581"/>
    </location>
</feature>
<feature type="compositionally biased region" description="Basic and acidic residues" evidence="3">
    <location>
        <begin position="857"/>
        <end position="873"/>
    </location>
</feature>
<evidence type="ECO:0000313" key="5">
    <source>
        <dbReference type="EMBL" id="PRQ05961.1"/>
    </source>
</evidence>
<feature type="compositionally biased region" description="Acidic residues" evidence="3">
    <location>
        <begin position="656"/>
        <end position="666"/>
    </location>
</feature>
<comment type="caution">
    <text evidence="5">The sequence shown here is derived from an EMBL/GenBank/DDBJ whole genome shotgun (WGS) entry which is preliminary data.</text>
</comment>
<evidence type="ECO:0000256" key="1">
    <source>
        <dbReference type="PROSITE-ProRule" id="PRU00169"/>
    </source>
</evidence>
<feature type="repeat" description="TPR" evidence="2">
    <location>
        <begin position="1102"/>
        <end position="1135"/>
    </location>
</feature>
<protein>
    <submittedName>
        <fullName evidence="5">Transcriptional regulatory protein AfsQ1</fullName>
    </submittedName>
</protein>
<dbReference type="InterPro" id="IPR011006">
    <property type="entry name" value="CheY-like_superfamily"/>
</dbReference>
<dbReference type="SUPFAM" id="SSF48452">
    <property type="entry name" value="TPR-like"/>
    <property type="match status" value="1"/>
</dbReference>
<feature type="region of interest" description="Disordered" evidence="3">
    <location>
        <begin position="453"/>
        <end position="928"/>
    </location>
</feature>
<feature type="domain" description="Response regulatory" evidence="4">
    <location>
        <begin position="5"/>
        <end position="121"/>
    </location>
</feature>
<feature type="compositionally biased region" description="Pro residues" evidence="3">
    <location>
        <begin position="758"/>
        <end position="774"/>
    </location>
</feature>
<dbReference type="Proteomes" id="UP000238823">
    <property type="component" value="Unassembled WGS sequence"/>
</dbReference>
<dbReference type="Pfam" id="PF00072">
    <property type="entry name" value="Response_reg"/>
    <property type="match status" value="1"/>
</dbReference>
<accession>A0A2S9YLH6</accession>
<feature type="compositionally biased region" description="Acidic residues" evidence="3">
    <location>
        <begin position="600"/>
        <end position="610"/>
    </location>
</feature>
<proteinExistence type="predicted"/>
<evidence type="ECO:0000313" key="6">
    <source>
        <dbReference type="Proteomes" id="UP000238823"/>
    </source>
</evidence>
<dbReference type="PROSITE" id="PS50110">
    <property type="entry name" value="RESPONSE_REGULATORY"/>
    <property type="match status" value="1"/>
</dbReference>
<dbReference type="AlphaFoldDB" id="A0A2S9YLH6"/>
<dbReference type="SUPFAM" id="SSF52172">
    <property type="entry name" value="CheY-like"/>
    <property type="match status" value="1"/>
</dbReference>
<organism evidence="5 6">
    <name type="scientific">Enhygromyxa salina</name>
    <dbReference type="NCBI Taxonomy" id="215803"/>
    <lineage>
        <taxon>Bacteria</taxon>
        <taxon>Pseudomonadati</taxon>
        <taxon>Myxococcota</taxon>
        <taxon>Polyangia</taxon>
        <taxon>Nannocystales</taxon>
        <taxon>Nannocystaceae</taxon>
        <taxon>Enhygromyxa</taxon>
    </lineage>
</organism>
<reference evidence="5 6" key="1">
    <citation type="submission" date="2018-03" db="EMBL/GenBank/DDBJ databases">
        <title>Draft Genome Sequences of the Obligatory Marine Myxobacteria Enhygromyxa salina SWB007.</title>
        <authorList>
            <person name="Poehlein A."/>
            <person name="Moghaddam J.A."/>
            <person name="Harms H."/>
            <person name="Alanjari M."/>
            <person name="Koenig G.M."/>
            <person name="Daniel R."/>
            <person name="Schaeberle T.F."/>
        </authorList>
    </citation>
    <scope>NUCLEOTIDE SEQUENCE [LARGE SCALE GENOMIC DNA]</scope>
    <source>
        <strain evidence="5 6">SWB007</strain>
    </source>
</reference>
<dbReference type="InterPro" id="IPR025497">
    <property type="entry name" value="PatA-like_N"/>
</dbReference>
<feature type="compositionally biased region" description="Basic and acidic residues" evidence="3">
    <location>
        <begin position="527"/>
        <end position="546"/>
    </location>
</feature>
<sequence>MARQNLLLVDGDTRSRRVLEVSLRKAGFSVTTAEDIDQALLVLEHGEPDLIISDTRLPGQDGFAFCTEVKKNAKWAGIPFVFLTSAKAIEDKVRGLELGVEDYLVKPIYIKEVTTRLRMLMQRKQREKLESKNAARTKFTGHLADMAVVDLFQTIEISRKSGTIDFETDLGEATIWFRDGTIIDAEMGRLQAEQAVYRLLGLADGSFAVEFKNINRNPVIKESTQGLLMEGMRRVDEWGRLLEQLPALDEVLGVDRAALADLPDDLLPPELQEVLRRFDGRRTIIEVVDETGKDDLEALEAISTLFFQGLLTPALEHDPSEVRLGDSHTALQLEAWGDVPTSTSSFFKPAKVTHESGPHAVPVEVPPMPSYPHQAAPPLEGDGLVAGLPDETPSLGEGLTPLHDPQVDDDDDDDPMFRDIASRFQALESGGDVGEPQPNPDASNSSLNLRLSSISGAWGPPPSAADTGLPVDDEPLPPIPGSPATDLPRPRRPDALEALDRKLSDIVDSASDSGAFALTEPIDPGDPPERAPERAPDLPARGDDSQNRQLAAAQNRIEQEEAARKRVIAEVDRREAEDQAAARRRSEHSGLSPLPSPVVTDDDDDDDDAVDGGNAGPLEAASVEEAVRMVDHRQRSRSQTESMFLAPRPAPVVVQEGDDDDDADARDDERANIEAETPAADADATAEQLATDQRTAVGGSAPVAPSARTDAAPGRPINPASRQPEPRRLASPAPRTESWRKPPSLAELGLDFGRPKSPASPAPPDAEPPAPTPEPAANQAPVSSPEAADTATPAWAIDSTERSATSGQIGRLEHDPTPEPPATAPAPAVTPARAATPAATALGSSSEDDDFASFEVKIAEPAHESLIAERVRSQSDSASASAARRESALSTEKVPALISDYETPVDVGIESPDTVQPDVDNSEPAGSSKAGLWIAAAAIALVVIGGVAFKDQIFGGDDTSQPDPKPAPKPDSADAGNADAGNADASSGSAVDTAAVPLQNGDAAETGKAGETDPDPPDPPDNGALTQAQLDEIEDKLKTARNFLKGFNRKDKAIEIIGEILEIAPSHAPTLLLRAEILVNEGKIDEALAATRRAKMADPELPEIFSTLGALLEVADDKPGALEAYQRYLELSPDGRQAAAVKTSVTRLERELGN</sequence>
<dbReference type="Gene3D" id="3.40.50.2300">
    <property type="match status" value="1"/>
</dbReference>
<keyword evidence="2" id="KW-0802">TPR repeat</keyword>
<keyword evidence="1" id="KW-0597">Phosphoprotein</keyword>
<feature type="modified residue" description="4-aspartylphosphate" evidence="1">
    <location>
        <position position="54"/>
    </location>
</feature>
<evidence type="ECO:0000259" key="4">
    <source>
        <dbReference type="PROSITE" id="PS50110"/>
    </source>
</evidence>
<dbReference type="PANTHER" id="PTHR36304">
    <property type="entry name" value="DOMAIN GTPASE-ACTIVATING PROTEIN, PUTATIVE-RELATED-RELATED"/>
    <property type="match status" value="1"/>
</dbReference>
<dbReference type="GO" id="GO:0000160">
    <property type="term" value="P:phosphorelay signal transduction system"/>
    <property type="evidence" value="ECO:0007669"/>
    <property type="project" value="InterPro"/>
</dbReference>